<protein>
    <submittedName>
        <fullName evidence="1">Uncharacterized protein</fullName>
    </submittedName>
</protein>
<dbReference type="EMBL" id="MN740279">
    <property type="protein sequence ID" value="QHT97540.1"/>
    <property type="molecule type" value="Genomic_DNA"/>
</dbReference>
<dbReference type="AlphaFoldDB" id="A0A6C0IYA4"/>
<accession>A0A6C0IYA4</accession>
<evidence type="ECO:0000313" key="1">
    <source>
        <dbReference type="EMBL" id="QHT97540.1"/>
    </source>
</evidence>
<name>A0A6C0IYA4_9ZZZZ</name>
<sequence length="55" mass="6361">MIIPILTPINSKDLDKNNTGLGNVLFEIFSAYGLSKKYKHTFNNYYLIELIVLIR</sequence>
<proteinExistence type="predicted"/>
<reference evidence="1" key="1">
    <citation type="journal article" date="2020" name="Nature">
        <title>Giant virus diversity and host interactions through global metagenomics.</title>
        <authorList>
            <person name="Schulz F."/>
            <person name="Roux S."/>
            <person name="Paez-Espino D."/>
            <person name="Jungbluth S."/>
            <person name="Walsh D.A."/>
            <person name="Denef V.J."/>
            <person name="McMahon K.D."/>
            <person name="Konstantinidis K.T."/>
            <person name="Eloe-Fadrosh E.A."/>
            <person name="Kyrpides N.C."/>
            <person name="Woyke T."/>
        </authorList>
    </citation>
    <scope>NUCLEOTIDE SEQUENCE</scope>
    <source>
        <strain evidence="1">GVMAG-M-3300025138-11</strain>
    </source>
</reference>
<organism evidence="1">
    <name type="scientific">viral metagenome</name>
    <dbReference type="NCBI Taxonomy" id="1070528"/>
    <lineage>
        <taxon>unclassified sequences</taxon>
        <taxon>metagenomes</taxon>
        <taxon>organismal metagenomes</taxon>
    </lineage>
</organism>